<evidence type="ECO:0000313" key="4">
    <source>
        <dbReference type="Proteomes" id="UP000429181"/>
    </source>
</evidence>
<protein>
    <recommendedName>
        <fullName evidence="2">Protein FAM32A</fullName>
    </recommendedName>
</protein>
<dbReference type="GO" id="GO:0005730">
    <property type="term" value="C:nucleolus"/>
    <property type="evidence" value="ECO:0007669"/>
    <property type="project" value="TreeGrafter"/>
</dbReference>
<evidence type="ECO:0000256" key="2">
    <source>
        <dbReference type="ARBA" id="ARBA00014981"/>
    </source>
</evidence>
<sequence length="219" mass="25061">MGSMDAYEQVQKGPLKLKGVTELGVTKWKKKKDRDKAKLLATMGKIQKNQEEELRRHLDPAQVAFEKVQEKRQMERILKKASKSHKQRVEDFNRHLDTLTERVQVSVEVLHSLLVGFGCFLQDPLHLSLLLHLLKGHLGWGQLVEVAPQLLLLVLLDFPHHFQEFCLVSVLFLLLLGHTKLCDSFELQGSLLDLLVGVHAAHVWIRISKWTKVRGGSVF</sequence>
<reference evidence="3 4" key="1">
    <citation type="submission" date="2018-11" db="EMBL/GenBank/DDBJ databases">
        <title>Haplotype-resolved cattle genomes.</title>
        <authorList>
            <person name="Low W.Y."/>
            <person name="Tearle R."/>
            <person name="Bickhart D.M."/>
            <person name="Rosen B.D."/>
            <person name="Koren S."/>
            <person name="Rhie A."/>
            <person name="Hiendleder S."/>
            <person name="Phillippy A.M."/>
            <person name="Smith T.P.L."/>
            <person name="Williams J.L."/>
        </authorList>
    </citation>
    <scope>NUCLEOTIDE SEQUENCE [LARGE SCALE GENOMIC DNA]</scope>
</reference>
<dbReference type="PANTHER" id="PTHR13282">
    <property type="entry name" value="PROTEIN FAM32A"/>
    <property type="match status" value="1"/>
</dbReference>
<dbReference type="Ensembl" id="ENSBIXT00005035239.1">
    <property type="protein sequence ID" value="ENSBIXP00005021404.1"/>
    <property type="gene ID" value="ENSBIXG00005024384.1"/>
</dbReference>
<dbReference type="Proteomes" id="UP000429181">
    <property type="component" value="Chromosome 18"/>
</dbReference>
<name>A0A4W2GT09_BOBOX</name>
<organism evidence="3 4">
    <name type="scientific">Bos indicus x Bos taurus</name>
    <name type="common">Hybrid cattle</name>
    <dbReference type="NCBI Taxonomy" id="30522"/>
    <lineage>
        <taxon>Eukaryota</taxon>
        <taxon>Metazoa</taxon>
        <taxon>Chordata</taxon>
        <taxon>Craniata</taxon>
        <taxon>Vertebrata</taxon>
        <taxon>Euteleostomi</taxon>
        <taxon>Mammalia</taxon>
        <taxon>Eutheria</taxon>
        <taxon>Laurasiatheria</taxon>
        <taxon>Artiodactyla</taxon>
        <taxon>Ruminantia</taxon>
        <taxon>Pecora</taxon>
        <taxon>Bovidae</taxon>
        <taxon>Bovinae</taxon>
        <taxon>Bos</taxon>
    </lineage>
</organism>
<dbReference type="InterPro" id="IPR013865">
    <property type="entry name" value="FAM32A"/>
</dbReference>
<evidence type="ECO:0000256" key="1">
    <source>
        <dbReference type="ARBA" id="ARBA00008948"/>
    </source>
</evidence>
<dbReference type="AlphaFoldDB" id="A0A4W2GT09"/>
<dbReference type="GeneTree" id="ENSGT00390000013811"/>
<accession>A0A4W2GT09</accession>
<reference evidence="3" key="2">
    <citation type="submission" date="2025-08" db="UniProtKB">
        <authorList>
            <consortium name="Ensembl"/>
        </authorList>
    </citation>
    <scope>IDENTIFICATION</scope>
</reference>
<evidence type="ECO:0000313" key="3">
    <source>
        <dbReference type="Ensembl" id="ENSBIXP00005021404.1"/>
    </source>
</evidence>
<proteinExistence type="inferred from homology"/>
<dbReference type="PANTHER" id="PTHR13282:SF6">
    <property type="entry name" value="PROTEIN FAM32A"/>
    <property type="match status" value="1"/>
</dbReference>
<comment type="similarity">
    <text evidence="1">Belongs to the FAM32 family.</text>
</comment>